<evidence type="ECO:0000256" key="4">
    <source>
        <dbReference type="ARBA" id="ARBA00022801"/>
    </source>
</evidence>
<dbReference type="PROSITE" id="PS51257">
    <property type="entry name" value="PROKAR_LIPOPROTEIN"/>
    <property type="match status" value="1"/>
</dbReference>
<evidence type="ECO:0000256" key="1">
    <source>
        <dbReference type="ARBA" id="ARBA00006040"/>
    </source>
</evidence>
<evidence type="ECO:0000313" key="11">
    <source>
        <dbReference type="Proteomes" id="UP000255515"/>
    </source>
</evidence>
<sequence>MNFKNIASTFLLAGWAYSAISCSTTNNTQKMTEVSIAIPQPKGNIFLKKSPLQYQAPEFDKIKDSDYRPAFDYGLKVQEAEIEKIINNPDAPTFENTVLALEHSGEVLNRARTVFYNLVGTNINPELQKIQKDYSAVFAAHSDKIYLNAKLYERIKKVAEQKDKIKDAESKRLVAYYLEQFELAGANLSDEKKREMKKINAEMASLSTDFSTKLLEARKNSSLLIEDVKELDGLSADEIAAAAAAAKKMGHDGKYLLTIYNTTQQPMMQSLHNRKTREKLYKASWFRSEKNDSGDTQDIIIKLAKLRLKKAQLLGKKSFAEWKLQDQMAKTPEEALQLLSQLAKPAVETAQQEAKEIQKLIDQQNGGFKIEPWDWSYYAEQVRKAKYDLDENELKPYFEVNTVLEKGVFFAAEKFFGITAKKRTDLPVYHPEVLVYEIFDHNGKSMALFYIDFFSRESKRGGAWMSSFVKQAHSLGQKPVVVNVLNYQKPANGKPALISYDEVTTLFHEFGHGLHGMFANQKYGSLSGTSVARDFVELPSQMNEFFALEPTVLKNYAIHYETKQPMPQVLVDKLKKSLTFNQGFSTTEVVAAATLDMAWHSITDESQIKSVQNFETETLKKYGVYMPQIPPRYHSPFFAHIWGGGYSAGYYAYMWSDLLCTDAWDWVQTNGGMTRANGDKFRKTVLSTGNTVEFNQAYRNFTGRNPNITPLLRLKGFVK</sequence>
<evidence type="ECO:0000259" key="9">
    <source>
        <dbReference type="Pfam" id="PF01432"/>
    </source>
</evidence>
<name>A0A380ZY86_9FLAO</name>
<evidence type="ECO:0000256" key="8">
    <source>
        <dbReference type="SAM" id="Coils"/>
    </source>
</evidence>
<dbReference type="Proteomes" id="UP000255515">
    <property type="component" value="Unassembled WGS sequence"/>
</dbReference>
<feature type="coiled-coil region" evidence="8">
    <location>
        <begin position="148"/>
        <end position="209"/>
    </location>
</feature>
<comment type="similarity">
    <text evidence="1 7">Belongs to the peptidase M3 family.</text>
</comment>
<keyword evidence="2 7" id="KW-0645">Protease</keyword>
<dbReference type="Pfam" id="PF01432">
    <property type="entry name" value="Peptidase_M3"/>
    <property type="match status" value="1"/>
</dbReference>
<dbReference type="Gene3D" id="3.40.390.10">
    <property type="entry name" value="Collagenase (Catalytic Domain)"/>
    <property type="match status" value="1"/>
</dbReference>
<evidence type="ECO:0000256" key="7">
    <source>
        <dbReference type="RuleBase" id="RU003435"/>
    </source>
</evidence>
<dbReference type="GO" id="GO:0004222">
    <property type="term" value="F:metalloendopeptidase activity"/>
    <property type="evidence" value="ECO:0007669"/>
    <property type="project" value="InterPro"/>
</dbReference>
<keyword evidence="5 7" id="KW-0862">Zinc</keyword>
<keyword evidence="6 7" id="KW-0482">Metalloprotease</keyword>
<dbReference type="FunFam" id="3.40.390.10:FF:000009">
    <property type="entry name" value="Oligopeptidase A"/>
    <property type="match status" value="1"/>
</dbReference>
<keyword evidence="4 7" id="KW-0378">Hydrolase</keyword>
<dbReference type="InterPro" id="IPR001567">
    <property type="entry name" value="Pept_M3A_M3B_dom"/>
</dbReference>
<gene>
    <name evidence="10" type="primary">dcp</name>
    <name evidence="10" type="ORF">NCTC11661_01629</name>
</gene>
<dbReference type="GO" id="GO:0006508">
    <property type="term" value="P:proteolysis"/>
    <property type="evidence" value="ECO:0007669"/>
    <property type="project" value="UniProtKB-KW"/>
</dbReference>
<keyword evidence="8" id="KW-0175">Coiled coil</keyword>
<dbReference type="RefSeq" id="WP_002665048.1">
    <property type="nucleotide sequence ID" value="NZ_UFTJ01000003.1"/>
</dbReference>
<dbReference type="SUPFAM" id="SSF55486">
    <property type="entry name" value="Metalloproteases ('zincins'), catalytic domain"/>
    <property type="match status" value="1"/>
</dbReference>
<proteinExistence type="inferred from homology"/>
<dbReference type="CDD" id="cd06456">
    <property type="entry name" value="M3A_DCP"/>
    <property type="match status" value="1"/>
</dbReference>
<evidence type="ECO:0000256" key="3">
    <source>
        <dbReference type="ARBA" id="ARBA00022723"/>
    </source>
</evidence>
<evidence type="ECO:0000256" key="5">
    <source>
        <dbReference type="ARBA" id="ARBA00022833"/>
    </source>
</evidence>
<dbReference type="GO" id="GO:0046872">
    <property type="term" value="F:metal ion binding"/>
    <property type="evidence" value="ECO:0007669"/>
    <property type="project" value="UniProtKB-UniRule"/>
</dbReference>
<dbReference type="EMBL" id="UFTJ01000003">
    <property type="protein sequence ID" value="SUV52490.1"/>
    <property type="molecule type" value="Genomic_DNA"/>
</dbReference>
<evidence type="ECO:0000256" key="2">
    <source>
        <dbReference type="ARBA" id="ARBA00022670"/>
    </source>
</evidence>
<accession>A0A380ZY86</accession>
<evidence type="ECO:0000313" key="10">
    <source>
        <dbReference type="EMBL" id="SUV52490.1"/>
    </source>
</evidence>
<dbReference type="GO" id="GO:0004180">
    <property type="term" value="F:carboxypeptidase activity"/>
    <property type="evidence" value="ECO:0007669"/>
    <property type="project" value="UniProtKB-KW"/>
</dbReference>
<protein>
    <submittedName>
        <fullName evidence="10">Peptidyl-dipeptidase dcp</fullName>
        <ecNumber evidence="10">3.4.15.5</ecNumber>
    </submittedName>
</protein>
<dbReference type="EC" id="3.4.15.5" evidence="10"/>
<dbReference type="GO" id="GO:0005829">
    <property type="term" value="C:cytosol"/>
    <property type="evidence" value="ECO:0007669"/>
    <property type="project" value="TreeGrafter"/>
</dbReference>
<dbReference type="InterPro" id="IPR034005">
    <property type="entry name" value="M3A_DCP"/>
</dbReference>
<dbReference type="InterPro" id="IPR045090">
    <property type="entry name" value="Pept_M3A_M3B"/>
</dbReference>
<dbReference type="InterPro" id="IPR024077">
    <property type="entry name" value="Neurolysin/TOP_dom2"/>
</dbReference>
<dbReference type="Gene3D" id="1.10.1370.10">
    <property type="entry name" value="Neurolysin, domain 3"/>
    <property type="match status" value="1"/>
</dbReference>
<evidence type="ECO:0000256" key="6">
    <source>
        <dbReference type="ARBA" id="ARBA00023049"/>
    </source>
</evidence>
<dbReference type="GO" id="GO:0008241">
    <property type="term" value="F:peptidyl-dipeptidase activity"/>
    <property type="evidence" value="ECO:0007669"/>
    <property type="project" value="UniProtKB-EC"/>
</dbReference>
<dbReference type="PANTHER" id="PTHR43660:SF1">
    <property type="entry name" value="DIPEPTIDYL CARBOXYPEPTIDASE"/>
    <property type="match status" value="1"/>
</dbReference>
<feature type="domain" description="Peptidase M3A/M3B catalytic" evidence="9">
    <location>
        <begin position="268"/>
        <end position="713"/>
    </location>
</feature>
<keyword evidence="10" id="KW-0121">Carboxypeptidase</keyword>
<organism evidence="10 11">
    <name type="scientific">Bergeyella zoohelcum</name>
    <dbReference type="NCBI Taxonomy" id="1015"/>
    <lineage>
        <taxon>Bacteria</taxon>
        <taxon>Pseudomonadati</taxon>
        <taxon>Bacteroidota</taxon>
        <taxon>Flavobacteriia</taxon>
        <taxon>Flavobacteriales</taxon>
        <taxon>Weeksellaceae</taxon>
        <taxon>Bergeyella</taxon>
    </lineage>
</organism>
<dbReference type="InterPro" id="IPR024079">
    <property type="entry name" value="MetalloPept_cat_dom_sf"/>
</dbReference>
<keyword evidence="3 7" id="KW-0479">Metal-binding</keyword>
<comment type="cofactor">
    <cofactor evidence="7">
        <name>Zn(2+)</name>
        <dbReference type="ChEBI" id="CHEBI:29105"/>
    </cofactor>
    <text evidence="7">Binds 1 zinc ion.</text>
</comment>
<dbReference type="PANTHER" id="PTHR43660">
    <property type="entry name" value="DIPEPTIDYL CARBOXYPEPTIDASE"/>
    <property type="match status" value="1"/>
</dbReference>
<reference evidence="10 11" key="1">
    <citation type="submission" date="2018-06" db="EMBL/GenBank/DDBJ databases">
        <authorList>
            <consortium name="Pathogen Informatics"/>
            <person name="Doyle S."/>
        </authorList>
    </citation>
    <scope>NUCLEOTIDE SEQUENCE [LARGE SCALE GENOMIC DNA]</scope>
    <source>
        <strain evidence="10 11">NCTC11661</strain>
    </source>
</reference>
<dbReference type="AlphaFoldDB" id="A0A380ZY86"/>